<dbReference type="Gene3D" id="2.10.110.10">
    <property type="entry name" value="Cysteine Rich Protein"/>
    <property type="match status" value="1"/>
</dbReference>
<feature type="domain" description="PDZ" evidence="9">
    <location>
        <begin position="107"/>
        <end position="189"/>
    </location>
</feature>
<dbReference type="Gene3D" id="2.30.42.10">
    <property type="match status" value="1"/>
</dbReference>
<dbReference type="Pfam" id="PF00595">
    <property type="entry name" value="PDZ"/>
    <property type="match status" value="1"/>
</dbReference>
<organism evidence="10 11">
    <name type="scientific">Branchiostoma floridae</name>
    <name type="common">Florida lancelet</name>
    <name type="synonym">Amphioxus</name>
    <dbReference type="NCBI Taxonomy" id="7739"/>
    <lineage>
        <taxon>Eukaryota</taxon>
        <taxon>Metazoa</taxon>
        <taxon>Chordata</taxon>
        <taxon>Cephalochordata</taxon>
        <taxon>Leptocardii</taxon>
        <taxon>Amphioxiformes</taxon>
        <taxon>Branchiostomatidae</taxon>
        <taxon>Branchiostoma</taxon>
    </lineage>
</organism>
<dbReference type="OMA" id="QIYCETH"/>
<dbReference type="KEGG" id="bfo:118408732"/>
<sequence length="369" mass="39948">MYKDWVAFPGPEVHVGAPRITGPSSSQTLNQSDRNMSMCIHHPGTGNAVPEQPKRIAGGIIFAAARRSSLNAAQQLLVPPSFEPTARTDTKAKVSGNSAEMDVVPSVIRVTLMGSPPWGFELQGGAEVGTDLTIAEVDMGSKAHMANILPGDVLLQIGLEKTQQMGKTEALRKLCINGGSLSLVLGRAQPKYTPSYTRSDDTPYLQLRVKVSLKADKDEFVEPGSNFNVAPKGWGGNPDDGPAAYAPVRSHGGPRQTPRQPPLGQAIAELEQTEDVPRGFRSVRPPVPKANPKKEAPQTLPQCDACLGMIKGVFVKVNGKPRHPECFTCSACHCNLKQKGYYTVRGRLFCEMCTRARINHQPEFMELAM</sequence>
<dbReference type="FunFam" id="2.30.42.10:FF:000055">
    <property type="entry name" value="PDZ and LIM domain protein 3"/>
    <property type="match status" value="1"/>
</dbReference>
<evidence type="ECO:0000259" key="8">
    <source>
        <dbReference type="PROSITE" id="PS50023"/>
    </source>
</evidence>
<feature type="region of interest" description="Disordered" evidence="7">
    <location>
        <begin position="229"/>
        <end position="298"/>
    </location>
</feature>
<dbReference type="GO" id="GO:0003779">
    <property type="term" value="F:actin binding"/>
    <property type="evidence" value="ECO:0000318"/>
    <property type="project" value="GO_Central"/>
</dbReference>
<evidence type="ECO:0000256" key="7">
    <source>
        <dbReference type="SAM" id="MobiDB-lite"/>
    </source>
</evidence>
<dbReference type="GO" id="GO:0005912">
    <property type="term" value="C:adherens junction"/>
    <property type="evidence" value="ECO:0000318"/>
    <property type="project" value="GO_Central"/>
</dbReference>
<reference evidence="10" key="1">
    <citation type="journal article" date="2020" name="Nat. Ecol. Evol.">
        <title>Deeply conserved synteny resolves early events in vertebrate evolution.</title>
        <authorList>
            <person name="Simakov O."/>
            <person name="Marletaz F."/>
            <person name="Yue J.X."/>
            <person name="O'Connell B."/>
            <person name="Jenkins J."/>
            <person name="Brandt A."/>
            <person name="Calef R."/>
            <person name="Tung C.H."/>
            <person name="Huang T.K."/>
            <person name="Schmutz J."/>
            <person name="Satoh N."/>
            <person name="Yu J.K."/>
            <person name="Putnam N.H."/>
            <person name="Green R.E."/>
            <person name="Rokhsar D.S."/>
        </authorList>
    </citation>
    <scope>NUCLEOTIDE SEQUENCE [LARGE SCALE GENOMIC DNA]</scope>
    <source>
        <strain evidence="10">S238N-H82</strain>
    </source>
</reference>
<evidence type="ECO:0000256" key="6">
    <source>
        <dbReference type="PROSITE-ProRule" id="PRU00125"/>
    </source>
</evidence>
<dbReference type="GO" id="GO:0031941">
    <property type="term" value="C:filamentous actin"/>
    <property type="evidence" value="ECO:0000318"/>
    <property type="project" value="GO_Central"/>
</dbReference>
<dbReference type="InterPro" id="IPR036034">
    <property type="entry name" value="PDZ_sf"/>
</dbReference>
<feature type="domain" description="LIM zinc-binding" evidence="8">
    <location>
        <begin position="301"/>
        <end position="360"/>
    </location>
</feature>
<dbReference type="AlphaFoldDB" id="A0A9J7HVY3"/>
<keyword evidence="3 6" id="KW-0479">Metal-binding</keyword>
<evidence type="ECO:0000256" key="4">
    <source>
        <dbReference type="ARBA" id="ARBA00022833"/>
    </source>
</evidence>
<evidence type="ECO:0000256" key="1">
    <source>
        <dbReference type="ARBA" id="ARBA00004496"/>
    </source>
</evidence>
<keyword evidence="4 6" id="KW-0862">Zinc</keyword>
<dbReference type="SMART" id="SM00132">
    <property type="entry name" value="LIM"/>
    <property type="match status" value="1"/>
</dbReference>
<dbReference type="SMART" id="SM00228">
    <property type="entry name" value="PDZ"/>
    <property type="match status" value="1"/>
</dbReference>
<evidence type="ECO:0000259" key="9">
    <source>
        <dbReference type="PROSITE" id="PS50106"/>
    </source>
</evidence>
<dbReference type="PANTHER" id="PTHR24214">
    <property type="entry name" value="PDZ AND LIM DOMAIN PROTEIN ZASP"/>
    <property type="match status" value="1"/>
</dbReference>
<dbReference type="GO" id="GO:0051371">
    <property type="term" value="F:muscle alpha-actinin binding"/>
    <property type="evidence" value="ECO:0000318"/>
    <property type="project" value="GO_Central"/>
</dbReference>
<dbReference type="SUPFAM" id="SSF57716">
    <property type="entry name" value="Glucocorticoid receptor-like (DNA-binding domain)"/>
    <property type="match status" value="2"/>
</dbReference>
<dbReference type="InterPro" id="IPR050604">
    <property type="entry name" value="PDZ-LIM_domain"/>
</dbReference>
<dbReference type="PROSITE" id="PS50106">
    <property type="entry name" value="PDZ"/>
    <property type="match status" value="1"/>
</dbReference>
<name>A0A9J7HVY3_BRAFL</name>
<dbReference type="PANTHER" id="PTHR24214:SF61">
    <property type="entry name" value="PDZ AND LIM DOMAIN PROTEIN 3-LIKE"/>
    <property type="match status" value="1"/>
</dbReference>
<dbReference type="PROSITE" id="PS00478">
    <property type="entry name" value="LIM_DOMAIN_1"/>
    <property type="match status" value="1"/>
</dbReference>
<dbReference type="InterPro" id="IPR001781">
    <property type="entry name" value="Znf_LIM"/>
</dbReference>
<evidence type="ECO:0000256" key="3">
    <source>
        <dbReference type="ARBA" id="ARBA00022723"/>
    </source>
</evidence>
<dbReference type="RefSeq" id="XP_035665480.1">
    <property type="nucleotide sequence ID" value="XM_035809587.1"/>
</dbReference>
<keyword evidence="2" id="KW-0963">Cytoplasm</keyword>
<reference evidence="11" key="2">
    <citation type="submission" date="2025-08" db="UniProtKB">
        <authorList>
            <consortium name="RefSeq"/>
        </authorList>
    </citation>
    <scope>IDENTIFICATION</scope>
    <source>
        <strain evidence="11">S238N-H82</strain>
        <tissue evidence="11">Testes</tissue>
    </source>
</reference>
<proteinExistence type="predicted"/>
<dbReference type="GO" id="GO:0001725">
    <property type="term" value="C:stress fiber"/>
    <property type="evidence" value="ECO:0000318"/>
    <property type="project" value="GO_Central"/>
</dbReference>
<dbReference type="SUPFAM" id="SSF50156">
    <property type="entry name" value="PDZ domain-like"/>
    <property type="match status" value="1"/>
</dbReference>
<evidence type="ECO:0000256" key="2">
    <source>
        <dbReference type="ARBA" id="ARBA00022490"/>
    </source>
</evidence>
<keyword evidence="5 6" id="KW-0440">LIM domain</keyword>
<evidence type="ECO:0000313" key="10">
    <source>
        <dbReference type="Proteomes" id="UP000001554"/>
    </source>
</evidence>
<dbReference type="GeneID" id="118408732"/>
<dbReference type="GO" id="GO:0030018">
    <property type="term" value="C:Z disc"/>
    <property type="evidence" value="ECO:0000318"/>
    <property type="project" value="GO_Central"/>
</dbReference>
<dbReference type="CDD" id="cd06753">
    <property type="entry name" value="PDZ_PDLIM-like"/>
    <property type="match status" value="1"/>
</dbReference>
<comment type="subcellular location">
    <subcellularLocation>
        <location evidence="1">Cytoplasm</location>
    </subcellularLocation>
</comment>
<dbReference type="GO" id="GO:0046872">
    <property type="term" value="F:metal ion binding"/>
    <property type="evidence" value="ECO:0007669"/>
    <property type="project" value="UniProtKB-KW"/>
</dbReference>
<dbReference type="Proteomes" id="UP000001554">
    <property type="component" value="Chromosome 2"/>
</dbReference>
<dbReference type="GO" id="GO:0061061">
    <property type="term" value="P:muscle structure development"/>
    <property type="evidence" value="ECO:0000318"/>
    <property type="project" value="GO_Central"/>
</dbReference>
<protein>
    <submittedName>
        <fullName evidence="11">PDZ and LIM domain protein 3-like</fullName>
    </submittedName>
</protein>
<dbReference type="PROSITE" id="PS50023">
    <property type="entry name" value="LIM_DOMAIN_2"/>
    <property type="match status" value="1"/>
</dbReference>
<evidence type="ECO:0000313" key="11">
    <source>
        <dbReference type="RefSeq" id="XP_035665480.1"/>
    </source>
</evidence>
<gene>
    <name evidence="11" type="primary">LOC118408732</name>
</gene>
<dbReference type="InterPro" id="IPR001478">
    <property type="entry name" value="PDZ"/>
</dbReference>
<evidence type="ECO:0000256" key="5">
    <source>
        <dbReference type="ARBA" id="ARBA00023038"/>
    </source>
</evidence>
<dbReference type="OrthoDB" id="1293114at2759"/>
<dbReference type="GO" id="GO:0030036">
    <property type="term" value="P:actin cytoskeleton organization"/>
    <property type="evidence" value="ECO:0000318"/>
    <property type="project" value="GO_Central"/>
</dbReference>
<accession>A0A9J7HVY3</accession>
<dbReference type="GO" id="GO:0007507">
    <property type="term" value="P:heart development"/>
    <property type="evidence" value="ECO:0000318"/>
    <property type="project" value="GO_Central"/>
</dbReference>
<dbReference type="Pfam" id="PF00412">
    <property type="entry name" value="LIM"/>
    <property type="match status" value="1"/>
</dbReference>
<dbReference type="FunFam" id="2.10.110.10:FF:000146">
    <property type="entry name" value="ALP/Enigma encoding"/>
    <property type="match status" value="1"/>
</dbReference>
<keyword evidence="10" id="KW-1185">Reference proteome</keyword>